<feature type="transmembrane region" description="Helical" evidence="7">
    <location>
        <begin position="187"/>
        <end position="208"/>
    </location>
</feature>
<keyword evidence="4 7" id="KW-1133">Transmembrane helix</keyword>
<feature type="domain" description="Major facilitator superfamily (MFS) profile" evidence="8">
    <location>
        <begin position="61"/>
        <end position="335"/>
    </location>
</feature>
<sequence>MDEWEPRERAGSPARVSGRGILGPQIQDVTSGIRMEAIDWSTDGAGGPASDPVRVGDRPRVLVTVSLTLVATVLTWFNYPAVLPAVAAEWGLSGVAAGALFAAFQAGYVLAIVPAGRLADRLPRRWVIAAGAVGSALATLGFALTATGPIVGAGWRALAGACTAGVYVPGMRLVADWYRGDDRGRAMGVYVGSFSAGSAAAYVLGPALANAVGFRLALAITGAGGLIAGPLLLAITREHPNATQPSGGFDLGALRRRTYGYAVGVYAGHNWELFAVRAWIGAFLLSAPAIAGRPNGETLAGAVALGFAVLLGRARVADGDAADSDGRGAGSRPDG</sequence>
<dbReference type="RefSeq" id="WP_234972298.1">
    <property type="nucleotide sequence ID" value="NZ_FQWV01000001.1"/>
</dbReference>
<evidence type="ECO:0000256" key="5">
    <source>
        <dbReference type="ARBA" id="ARBA00023136"/>
    </source>
</evidence>
<evidence type="ECO:0000256" key="4">
    <source>
        <dbReference type="ARBA" id="ARBA00022989"/>
    </source>
</evidence>
<gene>
    <name evidence="9" type="ORF">SAMN05443636_0159</name>
</gene>
<dbReference type="Pfam" id="PF07690">
    <property type="entry name" value="MFS_1"/>
    <property type="match status" value="1"/>
</dbReference>
<feature type="transmembrane region" description="Helical" evidence="7">
    <location>
        <begin position="61"/>
        <end position="79"/>
    </location>
</feature>
<dbReference type="STRING" id="43928.SAMN05443636_0159"/>
<evidence type="ECO:0000256" key="6">
    <source>
        <dbReference type="SAM" id="MobiDB-lite"/>
    </source>
</evidence>
<dbReference type="InterPro" id="IPR036259">
    <property type="entry name" value="MFS_trans_sf"/>
</dbReference>
<dbReference type="GO" id="GO:0022857">
    <property type="term" value="F:transmembrane transporter activity"/>
    <property type="evidence" value="ECO:0007669"/>
    <property type="project" value="InterPro"/>
</dbReference>
<dbReference type="AlphaFoldDB" id="A0A1M5JL01"/>
<keyword evidence="2" id="KW-1003">Cell membrane</keyword>
<dbReference type="PANTHER" id="PTHR43124">
    <property type="entry name" value="PURINE EFFLUX PUMP PBUE"/>
    <property type="match status" value="1"/>
</dbReference>
<name>A0A1M5JL01_9EURY</name>
<dbReference type="SUPFAM" id="SSF103473">
    <property type="entry name" value="MFS general substrate transporter"/>
    <property type="match status" value="1"/>
</dbReference>
<comment type="subcellular location">
    <subcellularLocation>
        <location evidence="1">Cell membrane</location>
        <topology evidence="1">Multi-pass membrane protein</topology>
    </subcellularLocation>
</comment>
<feature type="compositionally biased region" description="Basic and acidic residues" evidence="6">
    <location>
        <begin position="1"/>
        <end position="10"/>
    </location>
</feature>
<keyword evidence="3 7" id="KW-0812">Transmembrane</keyword>
<evidence type="ECO:0000313" key="9">
    <source>
        <dbReference type="EMBL" id="SHG41242.1"/>
    </source>
</evidence>
<evidence type="ECO:0000259" key="8">
    <source>
        <dbReference type="PROSITE" id="PS50850"/>
    </source>
</evidence>
<dbReference type="InterPro" id="IPR050189">
    <property type="entry name" value="MFS_Efflux_Transporters"/>
</dbReference>
<dbReference type="Proteomes" id="UP000184357">
    <property type="component" value="Unassembled WGS sequence"/>
</dbReference>
<keyword evidence="5 7" id="KW-0472">Membrane</keyword>
<dbReference type="GO" id="GO:0005886">
    <property type="term" value="C:plasma membrane"/>
    <property type="evidence" value="ECO:0007669"/>
    <property type="project" value="UniProtKB-SubCell"/>
</dbReference>
<proteinExistence type="predicted"/>
<feature type="transmembrane region" description="Helical" evidence="7">
    <location>
        <begin position="91"/>
        <end position="114"/>
    </location>
</feature>
<feature type="transmembrane region" description="Helical" evidence="7">
    <location>
        <begin position="153"/>
        <end position="175"/>
    </location>
</feature>
<dbReference type="Gene3D" id="1.20.1250.20">
    <property type="entry name" value="MFS general substrate transporter like domains"/>
    <property type="match status" value="1"/>
</dbReference>
<evidence type="ECO:0000313" key="10">
    <source>
        <dbReference type="Proteomes" id="UP000184357"/>
    </source>
</evidence>
<dbReference type="InterPro" id="IPR011701">
    <property type="entry name" value="MFS"/>
</dbReference>
<feature type="transmembrane region" description="Helical" evidence="7">
    <location>
        <begin position="214"/>
        <end position="235"/>
    </location>
</feature>
<dbReference type="InterPro" id="IPR020846">
    <property type="entry name" value="MFS_dom"/>
</dbReference>
<evidence type="ECO:0000256" key="2">
    <source>
        <dbReference type="ARBA" id="ARBA00022475"/>
    </source>
</evidence>
<dbReference type="EMBL" id="FQWV01000001">
    <property type="protein sequence ID" value="SHG41242.1"/>
    <property type="molecule type" value="Genomic_DNA"/>
</dbReference>
<accession>A0A1M5JL01</accession>
<evidence type="ECO:0000256" key="1">
    <source>
        <dbReference type="ARBA" id="ARBA00004651"/>
    </source>
</evidence>
<feature type="transmembrane region" description="Helical" evidence="7">
    <location>
        <begin position="126"/>
        <end position="147"/>
    </location>
</feature>
<dbReference type="PANTHER" id="PTHR43124:SF3">
    <property type="entry name" value="CHLORAMPHENICOL EFFLUX PUMP RV0191"/>
    <property type="match status" value="1"/>
</dbReference>
<dbReference type="PROSITE" id="PS50850">
    <property type="entry name" value="MFS"/>
    <property type="match status" value="1"/>
</dbReference>
<evidence type="ECO:0000256" key="7">
    <source>
        <dbReference type="SAM" id="Phobius"/>
    </source>
</evidence>
<protein>
    <submittedName>
        <fullName evidence="9">Major Facilitator Superfamily protein</fullName>
    </submittedName>
</protein>
<keyword evidence="10" id="KW-1185">Reference proteome</keyword>
<evidence type="ECO:0000256" key="3">
    <source>
        <dbReference type="ARBA" id="ARBA00022692"/>
    </source>
</evidence>
<reference evidence="9 10" key="1">
    <citation type="submission" date="2016-11" db="EMBL/GenBank/DDBJ databases">
        <authorList>
            <person name="Jaros S."/>
            <person name="Januszkiewicz K."/>
            <person name="Wedrychowicz H."/>
        </authorList>
    </citation>
    <scope>NUCLEOTIDE SEQUENCE [LARGE SCALE GENOMIC DNA]</scope>
    <source>
        <strain evidence="9 10">DSM 9297</strain>
    </source>
</reference>
<organism evidence="9 10">
    <name type="scientific">Halobaculum gomorrense</name>
    <dbReference type="NCBI Taxonomy" id="43928"/>
    <lineage>
        <taxon>Archaea</taxon>
        <taxon>Methanobacteriati</taxon>
        <taxon>Methanobacteriota</taxon>
        <taxon>Stenosarchaea group</taxon>
        <taxon>Halobacteria</taxon>
        <taxon>Halobacteriales</taxon>
        <taxon>Haloferacaceae</taxon>
        <taxon>Halobaculum</taxon>
    </lineage>
</organism>
<feature type="region of interest" description="Disordered" evidence="6">
    <location>
        <begin position="1"/>
        <end position="20"/>
    </location>
</feature>